<dbReference type="GO" id="GO:0003824">
    <property type="term" value="F:catalytic activity"/>
    <property type="evidence" value="ECO:0007669"/>
    <property type="project" value="InterPro"/>
</dbReference>
<reference evidence="2 3" key="1">
    <citation type="journal article" date="2019" name="Sci. Rep.">
        <title>Orb-weaving spider Araneus ventricosus genome elucidates the spidroin gene catalogue.</title>
        <authorList>
            <person name="Kono N."/>
            <person name="Nakamura H."/>
            <person name="Ohtoshi R."/>
            <person name="Moran D.A.P."/>
            <person name="Shinohara A."/>
            <person name="Yoshida Y."/>
            <person name="Fujiwara M."/>
            <person name="Mori M."/>
            <person name="Tomita M."/>
            <person name="Arakawa K."/>
        </authorList>
    </citation>
    <scope>NUCLEOTIDE SEQUENCE [LARGE SCALE GENOMIC DNA]</scope>
</reference>
<gene>
    <name evidence="2" type="ORF">AVEN_50101_1</name>
</gene>
<dbReference type="OrthoDB" id="8033718at2759"/>
<comment type="caution">
    <text evidence="2">The sequence shown here is derived from an EMBL/GenBank/DDBJ whole genome shotgun (WGS) entry which is preliminary data.</text>
</comment>
<accession>A0A4Y2FQ62</accession>
<proteinExistence type="predicted"/>
<dbReference type="PANTHER" id="PTHR33273">
    <property type="entry name" value="DOMAIN-CONTAINING PROTEIN, PUTATIVE-RELATED"/>
    <property type="match status" value="1"/>
</dbReference>
<dbReference type="Proteomes" id="UP000499080">
    <property type="component" value="Unassembled WGS sequence"/>
</dbReference>
<keyword evidence="3" id="KW-1185">Reference proteome</keyword>
<dbReference type="Gene3D" id="3.60.10.10">
    <property type="entry name" value="Endonuclease/exonuclease/phosphatase"/>
    <property type="match status" value="1"/>
</dbReference>
<dbReference type="AlphaFoldDB" id="A0A4Y2FQ62"/>
<name>A0A4Y2FQ62_ARAVE</name>
<dbReference type="Pfam" id="PF14529">
    <property type="entry name" value="Exo_endo_phos_2"/>
    <property type="match status" value="1"/>
</dbReference>
<protein>
    <recommendedName>
        <fullName evidence="1">Endonuclease/exonuclease/phosphatase domain-containing protein</fullName>
    </recommendedName>
</protein>
<dbReference type="SUPFAM" id="SSF56219">
    <property type="entry name" value="DNase I-like"/>
    <property type="match status" value="1"/>
</dbReference>
<feature type="domain" description="Endonuclease/exonuclease/phosphatase" evidence="1">
    <location>
        <begin position="126"/>
        <end position="236"/>
    </location>
</feature>
<dbReference type="InterPro" id="IPR036691">
    <property type="entry name" value="Endo/exonu/phosph_ase_sf"/>
</dbReference>
<evidence type="ECO:0000313" key="2">
    <source>
        <dbReference type="EMBL" id="GBM43177.1"/>
    </source>
</evidence>
<evidence type="ECO:0000259" key="1">
    <source>
        <dbReference type="Pfam" id="PF14529"/>
    </source>
</evidence>
<dbReference type="PANTHER" id="PTHR33273:SF2">
    <property type="entry name" value="ENDONUCLEASE_EXONUCLEASE_PHOSPHATASE DOMAIN-CONTAINING PROTEIN"/>
    <property type="match status" value="1"/>
</dbReference>
<dbReference type="EMBL" id="BGPR01001021">
    <property type="protein sequence ID" value="GBM43177.1"/>
    <property type="molecule type" value="Genomic_DNA"/>
</dbReference>
<sequence length="259" mass="29502">MREIHDFNRGAYAPHYDTLMGLCPSCFYASTWNANGLLGKVDDLREFDTRIKPDILLMQETRLRAADRITVSNYTLYSPPSRTHRRSRGTAILMKSTINHQYLPNPTLRYIEATMVIVNLPNIPPINFVSAYRPPDKANVIFTLDFESIYAYNTATFIVGDLNAKHRNWNCSRNGKFGRQLANFAGKTNAKIVELDTPTHFHYRGSSVIDLGLARNIPYGINSYSLTDLPSDHLLVKFLIDTGTPAEIPRKFIFQLEKI</sequence>
<dbReference type="InterPro" id="IPR005135">
    <property type="entry name" value="Endo/exonuclease/phosphatase"/>
</dbReference>
<organism evidence="2 3">
    <name type="scientific">Araneus ventricosus</name>
    <name type="common">Orbweaver spider</name>
    <name type="synonym">Epeira ventricosa</name>
    <dbReference type="NCBI Taxonomy" id="182803"/>
    <lineage>
        <taxon>Eukaryota</taxon>
        <taxon>Metazoa</taxon>
        <taxon>Ecdysozoa</taxon>
        <taxon>Arthropoda</taxon>
        <taxon>Chelicerata</taxon>
        <taxon>Arachnida</taxon>
        <taxon>Araneae</taxon>
        <taxon>Araneomorphae</taxon>
        <taxon>Entelegynae</taxon>
        <taxon>Araneoidea</taxon>
        <taxon>Araneidae</taxon>
        <taxon>Araneus</taxon>
    </lineage>
</organism>
<evidence type="ECO:0000313" key="3">
    <source>
        <dbReference type="Proteomes" id="UP000499080"/>
    </source>
</evidence>